<name>A0A5H3CT74_9VIRU</name>
<sequence>MNQRQYLDYYVIQPGENSRDIYVMFNDNPGHSLCKVTFEHPFTLKQLDTGRRNVGVACSQLSVPNTPTNISTAFGNNFLYLGNDIIVLRDGYYENVTQLQDEIQYQIGAANLNIKCEFHLDHLGFIKYEGDRTLSIPVYDNAGREILPDHLGTKLGFYYNPNDDEQPPLGQVGDDRVLQLQPETKAEFCGDIFGPTTDCLLTCDECIYTKETARVLTVYSLAANPSRSQLHSFFPVKYRPLHDKPFLHSLTFRLVDRFNRELEFVSGTPSATIEIKYLV</sequence>
<accession>A0A5H3CT74</accession>
<reference evidence="1" key="2">
    <citation type="submission" date="2019-07" db="EMBL/GenBank/DDBJ databases">
        <authorList>
            <person name="Buck C."/>
            <person name="Tisza M."/>
        </authorList>
    </citation>
    <scope>NUCLEOTIDE SEQUENCE</scope>
    <source>
        <strain evidence="1">4065</strain>
    </source>
</reference>
<reference evidence="1" key="1">
    <citation type="journal article" date="2019" name="J. ISSAAS">
        <title>Identification of 'Missing Link' Families of Small DNA Tumor Viruses.</title>
        <authorList>
            <person name="Welch N.L."/>
            <person name="Tisza M.J."/>
            <person name="Belford A."/>
            <person name="Pastrana D.V."/>
            <person name="Pang Y.-Y.S."/>
            <person name="Schiller J.T."/>
            <person name="An P."/>
            <person name="Cantalupo P.G."/>
            <person name="Pipas J.M."/>
            <person name="Koda S."/>
            <person name="Subramaniam K."/>
            <person name="Waltzek T.B."/>
            <person name="Bian C."/>
            <person name="Shi Q."/>
            <person name="Ruan Z."/>
            <person name="Ng T.F.-F."/>
            <person name="Starrett G.J."/>
            <person name="Buck C.B."/>
        </authorList>
    </citation>
    <scope>NUCLEOTIDE SEQUENCE</scope>
    <source>
        <strain evidence="1">4065</strain>
    </source>
</reference>
<protein>
    <submittedName>
        <fullName evidence="1">LO5</fullName>
    </submittedName>
</protein>
<dbReference type="EMBL" id="BK010891">
    <property type="protein sequence ID" value="DAC80309.1"/>
    <property type="molecule type" value="Genomic_DNA"/>
</dbReference>
<dbReference type="Proteomes" id="UP001237034">
    <property type="component" value="Segment"/>
</dbReference>
<evidence type="ECO:0000313" key="2">
    <source>
        <dbReference type="Proteomes" id="UP001237034"/>
    </source>
</evidence>
<proteinExistence type="predicted"/>
<evidence type="ECO:0000313" key="1">
    <source>
        <dbReference type="EMBL" id="DAC80309.1"/>
    </source>
</evidence>
<organism evidence="1 2">
    <name type="scientific">Tilapia adomavirus 1</name>
    <dbReference type="NCBI Taxonomy" id="2597803"/>
    <lineage>
        <taxon>Viruses</taxon>
        <taxon>Adomaviruses</taxon>
    </lineage>
</organism>